<evidence type="ECO:0000256" key="1">
    <source>
        <dbReference type="SAM" id="SignalP"/>
    </source>
</evidence>
<dbReference type="Pfam" id="PF14052">
    <property type="entry name" value="Caps_assemb_Wzi"/>
    <property type="match status" value="1"/>
</dbReference>
<evidence type="ECO:0000313" key="2">
    <source>
        <dbReference type="EMBL" id="TCN87121.1"/>
    </source>
</evidence>
<evidence type="ECO:0000313" key="3">
    <source>
        <dbReference type="Proteomes" id="UP000294832"/>
    </source>
</evidence>
<dbReference type="Gene3D" id="2.40.160.130">
    <property type="entry name" value="Capsule assembly protein Wzi"/>
    <property type="match status" value="1"/>
</dbReference>
<name>A0A4R2FDP8_9GAMM</name>
<keyword evidence="1" id="KW-0732">Signal</keyword>
<sequence>MLSKGLKISWYLAMLLASALAAAAPWVDTHDVYLRADIQALADAGVITVPINTYPLMWAGIGADLAKVEPEKLNAAQQQAFARVNYYYQQATSNEGNSSVKASLASDAARFQHFGSDYREKGELTASHDYVGKRFAYKLSVTGALDPQDDKSLRLDDSYFAAILGNWVVTAGTVPQWWGPGFDTGLIKTNNARPMPSIMLSRNDAHGFETPWLSWIGPWTLTTGFSWENDDRAIDDTVLWNFRGTLKPLRQLEIGFSWTTQICGQGQECSLSSFWDTISGNTECADGSATCDSSLDSKIGNQMAGFDMRYADNWFGVPVGLYFERTCEDSSGPSPWQLTDCAMLYGADTRFSFSQQQYKLFLEYSNTMVACGTDPNSFNCFYEHYTYLSGSRYYRRSLGSTYDSDAKVYVLGLIGQYSNSRGLQAYLRYARLNDDGRSPNNPWTPNFPQEKLLMLELSYRWPMFDGMVTLGGTASHSEYEWKNNDSDSSIFGSYEYRF</sequence>
<accession>A0A4R2FDP8</accession>
<protein>
    <submittedName>
        <fullName evidence="2">Capsule assembly protein Wzi</fullName>
    </submittedName>
</protein>
<keyword evidence="3" id="KW-1185">Reference proteome</keyword>
<feature type="chain" id="PRO_5020185089" evidence="1">
    <location>
        <begin position="24"/>
        <end position="498"/>
    </location>
</feature>
<comment type="caution">
    <text evidence="2">The sequence shown here is derived from an EMBL/GenBank/DDBJ whole genome shotgun (WGS) entry which is preliminary data.</text>
</comment>
<dbReference type="EMBL" id="SLWF01000005">
    <property type="protein sequence ID" value="TCN87121.1"/>
    <property type="molecule type" value="Genomic_DNA"/>
</dbReference>
<gene>
    <name evidence="2" type="ORF">EDC91_105123</name>
</gene>
<proteinExistence type="predicted"/>
<dbReference type="InterPro" id="IPR038636">
    <property type="entry name" value="Wzi_sf"/>
</dbReference>
<organism evidence="2 3">
    <name type="scientific">Shewanella fodinae</name>
    <dbReference type="NCBI Taxonomy" id="552357"/>
    <lineage>
        <taxon>Bacteria</taxon>
        <taxon>Pseudomonadati</taxon>
        <taxon>Pseudomonadota</taxon>
        <taxon>Gammaproteobacteria</taxon>
        <taxon>Alteromonadales</taxon>
        <taxon>Shewanellaceae</taxon>
        <taxon>Shewanella</taxon>
    </lineage>
</organism>
<dbReference type="AlphaFoldDB" id="A0A4R2FDP8"/>
<dbReference type="InterPro" id="IPR026950">
    <property type="entry name" value="Caps_assemb_Wzi"/>
</dbReference>
<dbReference type="Proteomes" id="UP000294832">
    <property type="component" value="Unassembled WGS sequence"/>
</dbReference>
<feature type="signal peptide" evidence="1">
    <location>
        <begin position="1"/>
        <end position="23"/>
    </location>
</feature>
<reference evidence="2 3" key="1">
    <citation type="submission" date="2019-03" db="EMBL/GenBank/DDBJ databases">
        <title>Freshwater and sediment microbial communities from various areas in North America, analyzing microbe dynamics in response to fracking.</title>
        <authorList>
            <person name="Lamendella R."/>
        </authorList>
    </citation>
    <scope>NUCLEOTIDE SEQUENCE [LARGE SCALE GENOMIC DNA]</scope>
    <source>
        <strain evidence="2 3">74A</strain>
    </source>
</reference>